<dbReference type="InterPro" id="IPR015927">
    <property type="entry name" value="Peptidase_S24_S26A/B/C"/>
</dbReference>
<evidence type="ECO:0000256" key="2">
    <source>
        <dbReference type="ARBA" id="ARBA00022801"/>
    </source>
</evidence>
<name>A0A6G8JHG9_9PAST</name>
<dbReference type="InterPro" id="IPR039418">
    <property type="entry name" value="LexA-like"/>
</dbReference>
<dbReference type="CDD" id="cd06529">
    <property type="entry name" value="S24_LexA-like"/>
    <property type="match status" value="1"/>
</dbReference>
<dbReference type="PROSITE" id="PS00501">
    <property type="entry name" value="SPASE_I_1"/>
    <property type="match status" value="1"/>
</dbReference>
<dbReference type="GO" id="GO:0003677">
    <property type="term" value="F:DNA binding"/>
    <property type="evidence" value="ECO:0007669"/>
    <property type="project" value="UniProtKB-KW"/>
</dbReference>
<dbReference type="AlphaFoldDB" id="A0A6G8JHG9"/>
<evidence type="ECO:0000256" key="1">
    <source>
        <dbReference type="ARBA" id="ARBA00022670"/>
    </source>
</evidence>
<dbReference type="Gene3D" id="2.10.109.10">
    <property type="entry name" value="Umud Fragment, subunit A"/>
    <property type="match status" value="1"/>
</dbReference>
<evidence type="ECO:0000313" key="7">
    <source>
        <dbReference type="EMBL" id="QIM66298.1"/>
    </source>
</evidence>
<dbReference type="PANTHER" id="PTHR40661">
    <property type="match status" value="1"/>
</dbReference>
<keyword evidence="2" id="KW-0378">Hydrolase</keyword>
<dbReference type="SUPFAM" id="SSF51306">
    <property type="entry name" value="LexA/Signal peptidase"/>
    <property type="match status" value="1"/>
</dbReference>
<dbReference type="GO" id="GO:0006508">
    <property type="term" value="P:proteolysis"/>
    <property type="evidence" value="ECO:0007669"/>
    <property type="project" value="UniProtKB-KW"/>
</dbReference>
<accession>A0A6G8JHG9</accession>
<dbReference type="KEGG" id="mgra:A4G16_02375"/>
<dbReference type="InterPro" id="IPR036286">
    <property type="entry name" value="LexA/Signal_pep-like_sf"/>
</dbReference>
<organism evidence="7 8">
    <name type="scientific">Mannheimia granulomatis</name>
    <dbReference type="NCBI Taxonomy" id="85402"/>
    <lineage>
        <taxon>Bacteria</taxon>
        <taxon>Pseudomonadati</taxon>
        <taxon>Pseudomonadota</taxon>
        <taxon>Gammaproteobacteria</taxon>
        <taxon>Pasteurellales</taxon>
        <taxon>Pasteurellaceae</taxon>
        <taxon>Mannheimia</taxon>
    </lineage>
</organism>
<gene>
    <name evidence="7" type="ORF">A4G16_02375</name>
</gene>
<evidence type="ECO:0000256" key="5">
    <source>
        <dbReference type="ARBA" id="ARBA00023163"/>
    </source>
</evidence>
<keyword evidence="4" id="KW-0238">DNA-binding</keyword>
<dbReference type="Proteomes" id="UP000501366">
    <property type="component" value="Chromosome"/>
</dbReference>
<dbReference type="Pfam" id="PF00717">
    <property type="entry name" value="Peptidase_S24"/>
    <property type="match status" value="1"/>
</dbReference>
<dbReference type="InterPro" id="IPR019756">
    <property type="entry name" value="Pept_S26A_signal_pept_1_Ser-AS"/>
</dbReference>
<evidence type="ECO:0000256" key="3">
    <source>
        <dbReference type="ARBA" id="ARBA00023015"/>
    </source>
</evidence>
<dbReference type="PANTHER" id="PTHR40661:SF3">
    <property type="entry name" value="FELS-1 PROPHAGE TRANSCRIPTIONAL REGULATOR"/>
    <property type="match status" value="1"/>
</dbReference>
<keyword evidence="1" id="KW-0645">Protease</keyword>
<proteinExistence type="predicted"/>
<sequence length="243" mass="27688">MKTVKENRYANLLLLIEEAGSVPRLEEKTGVTANYLRQIKNKNAIQNGKPKGIGDKIAAKLEDGMNKPRGWLDQVHSEQSILINSMIGNEEQELQEQDLNDFVIIDVLDVSASAGFGSSSELVEVVNQMRYVPEQFYSLFRNMAPRYIRIINLSGDSMYPTFSSGDMLFVDISVNEFTGDGVYVFTYKGHLYVKRLQNTGDQLLVISDNKLYEKWSIKEENQEQLFIHARVKVHQSQQLNFIG</sequence>
<dbReference type="RefSeq" id="WP_165888549.1">
    <property type="nucleotide sequence ID" value="NZ_CP015030.1"/>
</dbReference>
<evidence type="ECO:0000313" key="8">
    <source>
        <dbReference type="Proteomes" id="UP000501366"/>
    </source>
</evidence>
<dbReference type="EMBL" id="CP015030">
    <property type="protein sequence ID" value="QIM66298.1"/>
    <property type="molecule type" value="Genomic_DNA"/>
</dbReference>
<evidence type="ECO:0000259" key="6">
    <source>
        <dbReference type="Pfam" id="PF00717"/>
    </source>
</evidence>
<protein>
    <submittedName>
        <fullName evidence="7">Transcriptional regulator</fullName>
    </submittedName>
</protein>
<keyword evidence="5" id="KW-0804">Transcription</keyword>
<reference evidence="7 8" key="1">
    <citation type="submission" date="2016-03" db="EMBL/GenBank/DDBJ databases">
        <authorList>
            <person name="Bojesen A.M."/>
            <person name="Planet P."/>
            <person name="Hansen M.J."/>
        </authorList>
    </citation>
    <scope>NUCLEOTIDE SEQUENCE [LARGE SCALE GENOMIC DNA]</scope>
    <source>
        <strain evidence="7 8">B 234/94</strain>
    </source>
</reference>
<dbReference type="GO" id="GO:0004252">
    <property type="term" value="F:serine-type endopeptidase activity"/>
    <property type="evidence" value="ECO:0007669"/>
    <property type="project" value="InterPro"/>
</dbReference>
<evidence type="ECO:0000256" key="4">
    <source>
        <dbReference type="ARBA" id="ARBA00023125"/>
    </source>
</evidence>
<keyword evidence="3" id="KW-0805">Transcription regulation</keyword>
<dbReference type="GO" id="GO:0016020">
    <property type="term" value="C:membrane"/>
    <property type="evidence" value="ECO:0007669"/>
    <property type="project" value="InterPro"/>
</dbReference>
<feature type="domain" description="Peptidase S24/S26A/S26B/S26C" evidence="6">
    <location>
        <begin position="116"/>
        <end position="231"/>
    </location>
</feature>